<evidence type="ECO:0000313" key="4">
    <source>
        <dbReference type="Proteomes" id="UP000235728"/>
    </source>
</evidence>
<dbReference type="Proteomes" id="UP000235728">
    <property type="component" value="Unassembled WGS sequence"/>
</dbReference>
<organism evidence="3 4">
    <name type="scientific">Beauveria bassiana</name>
    <name type="common">White muscardine disease fungus</name>
    <name type="synonym">Tritirachium shiotae</name>
    <dbReference type="NCBI Taxonomy" id="176275"/>
    <lineage>
        <taxon>Eukaryota</taxon>
        <taxon>Fungi</taxon>
        <taxon>Dikarya</taxon>
        <taxon>Ascomycota</taxon>
        <taxon>Pezizomycotina</taxon>
        <taxon>Sordariomycetes</taxon>
        <taxon>Hypocreomycetidae</taxon>
        <taxon>Hypocreales</taxon>
        <taxon>Cordycipitaceae</taxon>
        <taxon>Beauveria</taxon>
    </lineage>
</organism>
<dbReference type="EMBL" id="MRVG01000001">
    <property type="protein sequence ID" value="PMB73390.1"/>
    <property type="molecule type" value="Genomic_DNA"/>
</dbReference>
<gene>
    <name evidence="3" type="ORF">BM221_000811</name>
</gene>
<feature type="compositionally biased region" description="Polar residues" evidence="1">
    <location>
        <begin position="199"/>
        <end position="217"/>
    </location>
</feature>
<dbReference type="AlphaFoldDB" id="A0A2N6P1M5"/>
<dbReference type="InterPro" id="IPR035213">
    <property type="entry name" value="DUF5321"/>
</dbReference>
<protein>
    <submittedName>
        <fullName evidence="3">Uncharacterized protein</fullName>
    </submittedName>
</protein>
<keyword evidence="2" id="KW-1133">Transmembrane helix</keyword>
<reference evidence="3 4" key="1">
    <citation type="journal article" date="2016" name="Appl. Microbiol. Biotechnol.">
        <title>Characterization of T-DNA insertion mutants with decreased virulence in the entomopathogenic fungus Beauveria bassiana JEF-007.</title>
        <authorList>
            <person name="Kim S."/>
            <person name="Lee S.J."/>
            <person name="Nai Y.S."/>
            <person name="Yu J.S."/>
            <person name="Lee M.R."/>
            <person name="Yang Y.T."/>
            <person name="Kim J.S."/>
        </authorList>
    </citation>
    <scope>NUCLEOTIDE SEQUENCE [LARGE SCALE GENOMIC DNA]</scope>
    <source>
        <strain evidence="3 4">JEF-007</strain>
    </source>
</reference>
<evidence type="ECO:0000256" key="1">
    <source>
        <dbReference type="SAM" id="MobiDB-lite"/>
    </source>
</evidence>
<dbReference type="Pfam" id="PF17254">
    <property type="entry name" value="DUF5321"/>
    <property type="match status" value="1"/>
</dbReference>
<keyword evidence="2" id="KW-0812">Transmembrane</keyword>
<sequence>MSSGIFSMALPRLVARATAVSTQTPTLMRFVAAAAPRSRIIAPSTISPRLYSTALPSVTDKGFWKSLIPKPLRRENRTRRRRGWWSRGEWNPATYFIVMFLFVGSMSIQMIALRNQTTRYMRQASVRLQRLREVVERIQNGEDVDVEKMLGTGEPQREADWEEALQAIEREEAMKKSTPKEAAKLKSEDAPQATKAATPGQNSEQTSTKSTGFGNFY</sequence>
<evidence type="ECO:0000256" key="2">
    <source>
        <dbReference type="SAM" id="Phobius"/>
    </source>
</evidence>
<feature type="region of interest" description="Disordered" evidence="1">
    <location>
        <begin position="172"/>
        <end position="217"/>
    </location>
</feature>
<feature type="transmembrane region" description="Helical" evidence="2">
    <location>
        <begin position="93"/>
        <end position="113"/>
    </location>
</feature>
<proteinExistence type="predicted"/>
<name>A0A2N6P1M5_BEABA</name>
<dbReference type="OMA" id="LWLKQER"/>
<keyword evidence="2" id="KW-0472">Membrane</keyword>
<feature type="compositionally biased region" description="Basic and acidic residues" evidence="1">
    <location>
        <begin position="172"/>
        <end position="189"/>
    </location>
</feature>
<comment type="caution">
    <text evidence="3">The sequence shown here is derived from an EMBL/GenBank/DDBJ whole genome shotgun (WGS) entry which is preliminary data.</text>
</comment>
<accession>A0A2N6P1M5</accession>
<evidence type="ECO:0000313" key="3">
    <source>
        <dbReference type="EMBL" id="PMB73390.1"/>
    </source>
</evidence>